<protein>
    <submittedName>
        <fullName evidence="1">Uncharacterized protein</fullName>
    </submittedName>
</protein>
<gene>
    <name evidence="1" type="ORF">SD77_3449</name>
</gene>
<dbReference type="RefSeq" id="WP_041114620.1">
    <property type="nucleotide sequence ID" value="NZ_JARTHD010000007.1"/>
</dbReference>
<keyword evidence="2" id="KW-1185">Reference proteome</keyword>
<dbReference type="Proteomes" id="UP000031982">
    <property type="component" value="Unassembled WGS sequence"/>
</dbReference>
<accession>A0ABR5ANV1</accession>
<reference evidence="1 2" key="1">
    <citation type="submission" date="2015-01" db="EMBL/GenBank/DDBJ databases">
        <title>Genome Assembly of Bacillus badius MTCC 1458.</title>
        <authorList>
            <person name="Verma A."/>
            <person name="Khatri I."/>
            <person name="Mual P."/>
            <person name="Subramanian S."/>
            <person name="Krishnamurthi S."/>
        </authorList>
    </citation>
    <scope>NUCLEOTIDE SEQUENCE [LARGE SCALE GENOMIC DNA]</scope>
    <source>
        <strain evidence="1 2">MTCC 1458</strain>
    </source>
</reference>
<evidence type="ECO:0000313" key="2">
    <source>
        <dbReference type="Proteomes" id="UP000031982"/>
    </source>
</evidence>
<proteinExistence type="predicted"/>
<comment type="caution">
    <text evidence="1">The sequence shown here is derived from an EMBL/GenBank/DDBJ whole genome shotgun (WGS) entry which is preliminary data.</text>
</comment>
<sequence length="106" mass="11822">MLVHNKGKFVRHAADVTLVPGANQVDPEDFKKFSGNAIMKTLIEKGEIVPQKSLKEMNVEEAVELVKDTFSLSLLEEMQTGEKRKTVLDVIADQVAHIKGEDSEEE</sequence>
<evidence type="ECO:0000313" key="1">
    <source>
        <dbReference type="EMBL" id="KIL72714.1"/>
    </source>
</evidence>
<organism evidence="1 2">
    <name type="scientific">Bacillus badius</name>
    <dbReference type="NCBI Taxonomy" id="1455"/>
    <lineage>
        <taxon>Bacteria</taxon>
        <taxon>Bacillati</taxon>
        <taxon>Bacillota</taxon>
        <taxon>Bacilli</taxon>
        <taxon>Bacillales</taxon>
        <taxon>Bacillaceae</taxon>
        <taxon>Pseudobacillus</taxon>
    </lineage>
</organism>
<name>A0ABR5ANV1_BACBA</name>
<dbReference type="EMBL" id="JXLP01000031">
    <property type="protein sequence ID" value="KIL72714.1"/>
    <property type="molecule type" value="Genomic_DNA"/>
</dbReference>